<evidence type="ECO:0000259" key="9">
    <source>
        <dbReference type="PROSITE" id="PS50305"/>
    </source>
</evidence>
<evidence type="ECO:0000256" key="2">
    <source>
        <dbReference type="ARBA" id="ARBA00023027"/>
    </source>
</evidence>
<keyword evidence="2" id="KW-0520">NAD</keyword>
<dbReference type="InterPro" id="IPR041486">
    <property type="entry name" value="ThsA_STALD"/>
</dbReference>
<evidence type="ECO:0000313" key="10">
    <source>
        <dbReference type="EMBL" id="MEL0537322.1"/>
    </source>
</evidence>
<gene>
    <name evidence="10" type="ORF">AADA34_01105</name>
</gene>
<evidence type="ECO:0000256" key="8">
    <source>
        <dbReference type="PROSITE-ProRule" id="PRU00236"/>
    </source>
</evidence>
<keyword evidence="11" id="KW-1185">Reference proteome</keyword>
<keyword evidence="3" id="KW-0051">Antiviral defense</keyword>
<dbReference type="Proteomes" id="UP001380601">
    <property type="component" value="Unassembled WGS sequence"/>
</dbReference>
<dbReference type="CDD" id="cd01406">
    <property type="entry name" value="SIR2-like"/>
    <property type="match status" value="1"/>
</dbReference>
<evidence type="ECO:0000313" key="11">
    <source>
        <dbReference type="Proteomes" id="UP001380601"/>
    </source>
</evidence>
<evidence type="ECO:0000256" key="1">
    <source>
        <dbReference type="ARBA" id="ARBA00022801"/>
    </source>
</evidence>
<comment type="catalytic activity">
    <reaction evidence="7">
        <text>NAD(+) + H2O = ADP-D-ribose + nicotinamide + H(+)</text>
        <dbReference type="Rhea" id="RHEA:16301"/>
        <dbReference type="ChEBI" id="CHEBI:15377"/>
        <dbReference type="ChEBI" id="CHEBI:15378"/>
        <dbReference type="ChEBI" id="CHEBI:17154"/>
        <dbReference type="ChEBI" id="CHEBI:57540"/>
        <dbReference type="ChEBI" id="CHEBI:57967"/>
        <dbReference type="EC" id="3.2.2.5"/>
    </reaction>
    <physiologicalReaction direction="left-to-right" evidence="7">
        <dbReference type="Rhea" id="RHEA:16302"/>
    </physiologicalReaction>
</comment>
<accession>A0ABU9EUY3</accession>
<dbReference type="SUPFAM" id="SSF52467">
    <property type="entry name" value="DHS-like NAD/FAD-binding domain"/>
    <property type="match status" value="1"/>
</dbReference>
<evidence type="ECO:0000256" key="7">
    <source>
        <dbReference type="ARBA" id="ARBA00047575"/>
    </source>
</evidence>
<comment type="similarity">
    <text evidence="5">Belongs to the soluble Thoeris ThsA family.</text>
</comment>
<sequence length="484" mass="55942">MNGTISKKTFIEKYLKAVKNDDAAIFAGAGTSISSGFLDWKNLVKEFAEEINLDVDRESDLIKVMQYYYNSKSRKRQSINQVLVDNFSNTILNKTVNALAKLPISTYWTTNYDKLIERALEENRRKPDVKSDSNQLSFKISDSDATVYKMHGDISTPGEAVFIKDDYDSYDEKRALFTTTLKADLVSKTFLFIGYSFEDPNLDRILSKLNMLIEENTREHYCIMKKVARNDYKNEETQIIDESTFKYDQIKQKLKMDDLSRYGIQTLLVDDYYEIPLILEKIYNLQLSDSIFISGSIEFYNEKWTIDKVNNFCFNLSEKLVSNSNIIISGFGLGIGSNIINGALSEIFDNRFGHTNEYLKLYPFPQSHSDSQKLKVLWSRYREMMISKSGICIFMFGNKTENGKCTNANGMFEEFEIACKLGKKVIPLPTTGYQAEKIFEYLEEHNFPEYLSKFKDNLLNVEDENLIDLVIRIVEYIQNKGADL</sequence>
<dbReference type="InterPro" id="IPR026590">
    <property type="entry name" value="Ssirtuin_cat_dom"/>
</dbReference>
<dbReference type="Pfam" id="PF13289">
    <property type="entry name" value="SIR2_2"/>
    <property type="match status" value="1"/>
</dbReference>
<evidence type="ECO:0000256" key="6">
    <source>
        <dbReference type="ARBA" id="ARBA00035033"/>
    </source>
</evidence>
<dbReference type="InterPro" id="IPR029035">
    <property type="entry name" value="DHS-like_NAD/FAD-binding_dom"/>
</dbReference>
<proteinExistence type="inferred from homology"/>
<reference evidence="10 11" key="1">
    <citation type="submission" date="2024-04" db="EMBL/GenBank/DDBJ databases">
        <title>Staphylococcus debuckii a clinical isolate.</title>
        <authorList>
            <person name="Magnan C."/>
            <person name="Plumet L."/>
            <person name="Morsli M."/>
            <person name="Molle V."/>
            <person name="Lavigne J.-P."/>
        </authorList>
    </citation>
    <scope>NUCLEOTIDE SEQUENCE [LARGE SCALE GENOMIC DNA]</scope>
    <source>
        <strain evidence="10 11">NSD001</strain>
    </source>
</reference>
<evidence type="ECO:0000256" key="5">
    <source>
        <dbReference type="ARBA" id="ARBA00035014"/>
    </source>
</evidence>
<dbReference type="EC" id="3.2.2.5" evidence="4"/>
<dbReference type="Pfam" id="PF18185">
    <property type="entry name" value="STALD"/>
    <property type="match status" value="1"/>
</dbReference>
<dbReference type="RefSeq" id="WP_341611010.1">
    <property type="nucleotide sequence ID" value="NZ_JBBWSC010000001.1"/>
</dbReference>
<organism evidence="10 11">
    <name type="scientific">Staphylococcus debuckii</name>
    <dbReference type="NCBI Taxonomy" id="2044912"/>
    <lineage>
        <taxon>Bacteria</taxon>
        <taxon>Bacillati</taxon>
        <taxon>Bacillota</taxon>
        <taxon>Bacilli</taxon>
        <taxon>Bacillales</taxon>
        <taxon>Staphylococcaceae</taxon>
        <taxon>Staphylococcus</taxon>
    </lineage>
</organism>
<protein>
    <recommendedName>
        <fullName evidence="6">NAD(+) hydrolase ThsA</fullName>
        <ecNumber evidence="4">3.2.2.5</ecNumber>
    </recommendedName>
</protein>
<evidence type="ECO:0000256" key="3">
    <source>
        <dbReference type="ARBA" id="ARBA00023118"/>
    </source>
</evidence>
<dbReference type="EMBL" id="JBBWSC010000001">
    <property type="protein sequence ID" value="MEL0537322.1"/>
    <property type="molecule type" value="Genomic_DNA"/>
</dbReference>
<evidence type="ECO:0000256" key="4">
    <source>
        <dbReference type="ARBA" id="ARBA00034327"/>
    </source>
</evidence>
<name>A0ABU9EUY3_9STAP</name>
<keyword evidence="1" id="KW-0378">Hydrolase</keyword>
<comment type="caution">
    <text evidence="8">Lacks conserved residue(s) required for the propagation of feature annotation.</text>
</comment>
<comment type="caution">
    <text evidence="10">The sequence shown here is derived from an EMBL/GenBank/DDBJ whole genome shotgun (WGS) entry which is preliminary data.</text>
</comment>
<dbReference type="PROSITE" id="PS50305">
    <property type="entry name" value="SIRTUIN"/>
    <property type="match status" value="1"/>
</dbReference>
<feature type="domain" description="Deacetylase sirtuin-type" evidence="9">
    <location>
        <begin position="4"/>
        <end position="253"/>
    </location>
</feature>